<accession>A0A239EZS6</accession>
<dbReference type="InterPro" id="IPR005064">
    <property type="entry name" value="BUG"/>
</dbReference>
<feature type="chain" id="PRO_5013280560" evidence="2">
    <location>
        <begin position="26"/>
        <end position="325"/>
    </location>
</feature>
<proteinExistence type="inferred from homology"/>
<evidence type="ECO:0000256" key="2">
    <source>
        <dbReference type="SAM" id="SignalP"/>
    </source>
</evidence>
<evidence type="ECO:0000313" key="3">
    <source>
        <dbReference type="EMBL" id="SNS49798.1"/>
    </source>
</evidence>
<dbReference type="Gene3D" id="3.40.190.10">
    <property type="entry name" value="Periplasmic binding protein-like II"/>
    <property type="match status" value="1"/>
</dbReference>
<dbReference type="EMBL" id="FZOT01000003">
    <property type="protein sequence ID" value="SNS49798.1"/>
    <property type="molecule type" value="Genomic_DNA"/>
</dbReference>
<dbReference type="CDD" id="cd07012">
    <property type="entry name" value="PBP2_Bug_TTT"/>
    <property type="match status" value="1"/>
</dbReference>
<reference evidence="3 4" key="1">
    <citation type="submission" date="2017-06" db="EMBL/GenBank/DDBJ databases">
        <authorList>
            <person name="Kim H.J."/>
            <person name="Triplett B.A."/>
        </authorList>
    </citation>
    <scope>NUCLEOTIDE SEQUENCE [LARGE SCALE GENOMIC DNA]</scope>
    <source>
        <strain evidence="3 4">U15</strain>
    </source>
</reference>
<dbReference type="InterPro" id="IPR042100">
    <property type="entry name" value="Bug_dom1"/>
</dbReference>
<dbReference type="PANTHER" id="PTHR42928">
    <property type="entry name" value="TRICARBOXYLATE-BINDING PROTEIN"/>
    <property type="match status" value="1"/>
</dbReference>
<feature type="signal peptide" evidence="2">
    <location>
        <begin position="1"/>
        <end position="25"/>
    </location>
</feature>
<evidence type="ECO:0000256" key="1">
    <source>
        <dbReference type="ARBA" id="ARBA00006987"/>
    </source>
</evidence>
<comment type="similarity">
    <text evidence="1">Belongs to the UPF0065 (bug) family.</text>
</comment>
<keyword evidence="2" id="KW-0732">Signal</keyword>
<dbReference type="RefSeq" id="WP_176442356.1">
    <property type="nucleotide sequence ID" value="NZ_FZOT01000003.1"/>
</dbReference>
<keyword evidence="3" id="KW-0675">Receptor</keyword>
<evidence type="ECO:0000313" key="4">
    <source>
        <dbReference type="Proteomes" id="UP000198284"/>
    </source>
</evidence>
<dbReference type="Proteomes" id="UP000198284">
    <property type="component" value="Unassembled WGS sequence"/>
</dbReference>
<keyword evidence="4" id="KW-1185">Reference proteome</keyword>
<dbReference type="Gene3D" id="3.40.190.150">
    <property type="entry name" value="Bordetella uptake gene, domain 1"/>
    <property type="match status" value="1"/>
</dbReference>
<name>A0A239EZS6_9BURK</name>
<dbReference type="PIRSF" id="PIRSF017082">
    <property type="entry name" value="YflP"/>
    <property type="match status" value="1"/>
</dbReference>
<protein>
    <submittedName>
        <fullName evidence="3">Tripartite-type tricarboxylate transporter, receptor component TctC</fullName>
    </submittedName>
</protein>
<organism evidence="3 4">
    <name type="scientific">Noviherbaspirillum humi</name>
    <dbReference type="NCBI Taxonomy" id="1688639"/>
    <lineage>
        <taxon>Bacteria</taxon>
        <taxon>Pseudomonadati</taxon>
        <taxon>Pseudomonadota</taxon>
        <taxon>Betaproteobacteria</taxon>
        <taxon>Burkholderiales</taxon>
        <taxon>Oxalobacteraceae</taxon>
        <taxon>Noviherbaspirillum</taxon>
    </lineage>
</organism>
<dbReference type="SUPFAM" id="SSF53850">
    <property type="entry name" value="Periplasmic binding protein-like II"/>
    <property type="match status" value="1"/>
</dbReference>
<dbReference type="AlphaFoldDB" id="A0A239EZS6"/>
<dbReference type="Pfam" id="PF03401">
    <property type="entry name" value="TctC"/>
    <property type="match status" value="1"/>
</dbReference>
<dbReference type="PANTHER" id="PTHR42928:SF5">
    <property type="entry name" value="BLR1237 PROTEIN"/>
    <property type="match status" value="1"/>
</dbReference>
<sequence>MTLLKTLGRGFAVAAIAGAAALAHGAEKYPDKPVRIVVPFSAGGQFDIAARMLGQFAARELAQPVIIENVPGGGGNIGAARVANSPADGYTLLALGGNHAAANALYAKPGFDVVSDFTPISRVTVSPHVVLVNASLPVKTFPELVAYARRAPNGISYGSPGIGTSMHLTFEMIKTQFGLNAMHVPYKGGANMLTDLAAGQINAGIVALAPAQEFIKAGRMRPLAVTSKTRSPALPDVPSLAELGYPALDTGSWMALAGPKKLPPEVVKRWNGVVQAFFNDAASRAKLEAMAFRIEPSSPEQMGTMLQAESQAFLKVVKENKITAE</sequence>
<gene>
    <name evidence="3" type="ORF">SAMN06265795_10387</name>
</gene>